<dbReference type="EMBL" id="DVFT01000195">
    <property type="protein sequence ID" value="HIQ97480.1"/>
    <property type="molecule type" value="Genomic_DNA"/>
</dbReference>
<dbReference type="GO" id="GO:0140663">
    <property type="term" value="F:ATP-dependent FeS chaperone activity"/>
    <property type="evidence" value="ECO:0007669"/>
    <property type="project" value="InterPro"/>
</dbReference>
<evidence type="ECO:0000256" key="4">
    <source>
        <dbReference type="ARBA" id="ARBA00023004"/>
    </source>
</evidence>
<comment type="function">
    <text evidence="6">Binds and transfers iron-sulfur (Fe-S) clusters to target apoproteins. Can hydrolyze ATP.</text>
</comment>
<keyword evidence="3 6" id="KW-0067">ATP-binding</keyword>
<dbReference type="InterPro" id="IPR019591">
    <property type="entry name" value="Mrp/NBP35_ATP-bd"/>
</dbReference>
<reference evidence="7" key="2">
    <citation type="journal article" date="2021" name="PeerJ">
        <title>Extensive microbial diversity within the chicken gut microbiome revealed by metagenomics and culture.</title>
        <authorList>
            <person name="Gilroy R."/>
            <person name="Ravi A."/>
            <person name="Getino M."/>
            <person name="Pursley I."/>
            <person name="Horton D.L."/>
            <person name="Alikhan N.F."/>
            <person name="Baker D."/>
            <person name="Gharbi K."/>
            <person name="Hall N."/>
            <person name="Watson M."/>
            <person name="Adriaenssens E.M."/>
            <person name="Foster-Nyarko E."/>
            <person name="Jarju S."/>
            <person name="Secka A."/>
            <person name="Antonio M."/>
            <person name="Oren A."/>
            <person name="Chaudhuri R.R."/>
            <person name="La Ragione R."/>
            <person name="Hildebrand F."/>
            <person name="Pallen M.J."/>
        </authorList>
    </citation>
    <scope>NUCLEOTIDE SEQUENCE</scope>
    <source>
        <strain evidence="7">ChiSjej3B21-11622</strain>
    </source>
</reference>
<evidence type="ECO:0000256" key="6">
    <source>
        <dbReference type="HAMAP-Rule" id="MF_02040"/>
    </source>
</evidence>
<evidence type="ECO:0000313" key="8">
    <source>
        <dbReference type="Proteomes" id="UP000886886"/>
    </source>
</evidence>
<dbReference type="Proteomes" id="UP000886886">
    <property type="component" value="Unassembled WGS sequence"/>
</dbReference>
<dbReference type="Pfam" id="PF10609">
    <property type="entry name" value="ParA"/>
    <property type="match status" value="1"/>
</dbReference>
<comment type="similarity">
    <text evidence="6">Belongs to the Mrp/NBP35 ATP-binding proteins family.</text>
</comment>
<evidence type="ECO:0000256" key="5">
    <source>
        <dbReference type="ARBA" id="ARBA00023014"/>
    </source>
</evidence>
<dbReference type="FunFam" id="3.40.50.300:FF:001119">
    <property type="entry name" value="Iron-sulfur cluster carrier protein"/>
    <property type="match status" value="1"/>
</dbReference>
<dbReference type="Gene3D" id="3.40.50.300">
    <property type="entry name" value="P-loop containing nucleotide triphosphate hydrolases"/>
    <property type="match status" value="1"/>
</dbReference>
<comment type="caution">
    <text evidence="7">The sequence shown here is derived from an EMBL/GenBank/DDBJ whole genome shotgun (WGS) entry which is preliminary data.</text>
</comment>
<dbReference type="PANTHER" id="PTHR42961:SF2">
    <property type="entry name" value="IRON-SULFUR PROTEIN NUBPL"/>
    <property type="match status" value="1"/>
</dbReference>
<dbReference type="GO" id="GO:0016226">
    <property type="term" value="P:iron-sulfur cluster assembly"/>
    <property type="evidence" value="ECO:0007669"/>
    <property type="project" value="InterPro"/>
</dbReference>
<dbReference type="InterPro" id="IPR033756">
    <property type="entry name" value="YlxH/NBP35"/>
</dbReference>
<evidence type="ECO:0000256" key="2">
    <source>
        <dbReference type="ARBA" id="ARBA00022741"/>
    </source>
</evidence>
<evidence type="ECO:0000256" key="1">
    <source>
        <dbReference type="ARBA" id="ARBA00022723"/>
    </source>
</evidence>
<dbReference type="InterPro" id="IPR044304">
    <property type="entry name" value="NUBPL-like"/>
</dbReference>
<keyword evidence="1 6" id="KW-0479">Metal-binding</keyword>
<keyword evidence="5 6" id="KW-0411">Iron-sulfur</keyword>
<dbReference type="PANTHER" id="PTHR42961">
    <property type="entry name" value="IRON-SULFUR PROTEIN NUBPL"/>
    <property type="match status" value="1"/>
</dbReference>
<feature type="binding site" evidence="6">
    <location>
        <begin position="46"/>
        <end position="53"/>
    </location>
    <ligand>
        <name>ATP</name>
        <dbReference type="ChEBI" id="CHEBI:30616"/>
    </ligand>
</feature>
<dbReference type="InterPro" id="IPR027417">
    <property type="entry name" value="P-loop_NTPase"/>
</dbReference>
<keyword evidence="6" id="KW-0378">Hydrolase</keyword>
<evidence type="ECO:0000313" key="7">
    <source>
        <dbReference type="EMBL" id="HIQ97480.1"/>
    </source>
</evidence>
<accession>A0A9D0ZY16</accession>
<sequence>MANRECSNTSCSKESCEGCPSRNKESFLAEPNIYTDVKHVIGIVSGKGGVGKSMVTASLANAMAERGFSVGILDADITGPSIPKMYGVHGPAQADDDGILPLKSKNGIKIMSINLLMPDEESPVIWRGPIIANMVKQFWTDVIWGELDYLFVDMPPGTGDVPLTVFQSLPVEGVVIVSSPQDLVRMIVTKAYHMAETMNIPILGIVENYSYLACPDCGKKISVFGESHIDEIAADLKVPVLGKVPIQPELAELADKGAFEEQQGEYLDQAVELLYMMEKNSKKDH</sequence>
<dbReference type="AlphaFoldDB" id="A0A9D0ZY16"/>
<dbReference type="HAMAP" id="MF_02040">
    <property type="entry name" value="Mrp_NBP35"/>
    <property type="match status" value="1"/>
</dbReference>
<gene>
    <name evidence="7" type="ORF">IAB26_13080</name>
</gene>
<keyword evidence="2 6" id="KW-0547">Nucleotide-binding</keyword>
<dbReference type="GO" id="GO:0016887">
    <property type="term" value="F:ATP hydrolysis activity"/>
    <property type="evidence" value="ECO:0007669"/>
    <property type="project" value="UniProtKB-UniRule"/>
</dbReference>
<reference evidence="7" key="1">
    <citation type="submission" date="2020-10" db="EMBL/GenBank/DDBJ databases">
        <authorList>
            <person name="Gilroy R."/>
        </authorList>
    </citation>
    <scope>NUCLEOTIDE SEQUENCE</scope>
    <source>
        <strain evidence="7">ChiSjej3B21-11622</strain>
    </source>
</reference>
<dbReference type="CDD" id="cd02037">
    <property type="entry name" value="Mrp_NBP35"/>
    <property type="match status" value="1"/>
</dbReference>
<dbReference type="GO" id="GO:0051539">
    <property type="term" value="F:4 iron, 4 sulfur cluster binding"/>
    <property type="evidence" value="ECO:0007669"/>
    <property type="project" value="TreeGrafter"/>
</dbReference>
<organism evidence="7 8">
    <name type="scientific">Candidatus Limivivens merdigallinarum</name>
    <dbReference type="NCBI Taxonomy" id="2840859"/>
    <lineage>
        <taxon>Bacteria</taxon>
        <taxon>Bacillati</taxon>
        <taxon>Bacillota</taxon>
        <taxon>Clostridia</taxon>
        <taxon>Lachnospirales</taxon>
        <taxon>Lachnospiraceae</taxon>
        <taxon>Lachnospiraceae incertae sedis</taxon>
        <taxon>Candidatus Limivivens</taxon>
    </lineage>
</organism>
<dbReference type="GO" id="GO:0005524">
    <property type="term" value="F:ATP binding"/>
    <property type="evidence" value="ECO:0007669"/>
    <property type="project" value="UniProtKB-UniRule"/>
</dbReference>
<dbReference type="SUPFAM" id="SSF52540">
    <property type="entry name" value="P-loop containing nucleoside triphosphate hydrolases"/>
    <property type="match status" value="1"/>
</dbReference>
<comment type="subunit">
    <text evidence="6">Homodimer.</text>
</comment>
<evidence type="ECO:0000256" key="3">
    <source>
        <dbReference type="ARBA" id="ARBA00022840"/>
    </source>
</evidence>
<keyword evidence="4 6" id="KW-0408">Iron</keyword>
<proteinExistence type="inferred from homology"/>
<name>A0A9D0ZY16_9FIRM</name>
<dbReference type="GO" id="GO:0046872">
    <property type="term" value="F:metal ion binding"/>
    <property type="evidence" value="ECO:0007669"/>
    <property type="project" value="UniProtKB-KW"/>
</dbReference>
<protein>
    <recommendedName>
        <fullName evidence="6">Iron-sulfur cluster carrier protein</fullName>
    </recommendedName>
</protein>